<dbReference type="InterPro" id="IPR046959">
    <property type="entry name" value="PRK1-6/SRF4-like"/>
</dbReference>
<feature type="compositionally biased region" description="Basic and acidic residues" evidence="3">
    <location>
        <begin position="77"/>
        <end position="86"/>
    </location>
</feature>
<dbReference type="Gene3D" id="3.30.200.20">
    <property type="entry name" value="Phosphorylase Kinase, domain 1"/>
    <property type="match status" value="1"/>
</dbReference>
<dbReference type="InterPro" id="IPR011009">
    <property type="entry name" value="Kinase-like_dom_sf"/>
</dbReference>
<keyword evidence="6" id="KW-0418">Kinase</keyword>
<feature type="region of interest" description="Disordered" evidence="3">
    <location>
        <begin position="64"/>
        <end position="103"/>
    </location>
</feature>
<evidence type="ECO:0000256" key="2">
    <source>
        <dbReference type="ARBA" id="ARBA00022840"/>
    </source>
</evidence>
<feature type="transmembrane region" description="Helical" evidence="4">
    <location>
        <begin position="30"/>
        <end position="55"/>
    </location>
</feature>
<keyword evidence="7" id="KW-1185">Reference proteome</keyword>
<evidence type="ECO:0000259" key="5">
    <source>
        <dbReference type="PROSITE" id="PS50011"/>
    </source>
</evidence>
<keyword evidence="4" id="KW-1133">Transmembrane helix</keyword>
<evidence type="ECO:0000256" key="1">
    <source>
        <dbReference type="ARBA" id="ARBA00022741"/>
    </source>
</evidence>
<dbReference type="PROSITE" id="PS50011">
    <property type="entry name" value="PROTEIN_KINASE_DOM"/>
    <property type="match status" value="1"/>
</dbReference>
<comment type="caution">
    <text evidence="6">The sequence shown here is derived from an EMBL/GenBank/DDBJ whole genome shotgun (WGS) entry which is preliminary data.</text>
</comment>
<dbReference type="GO" id="GO:0004672">
    <property type="term" value="F:protein kinase activity"/>
    <property type="evidence" value="ECO:0007669"/>
    <property type="project" value="InterPro"/>
</dbReference>
<evidence type="ECO:0000256" key="4">
    <source>
        <dbReference type="SAM" id="Phobius"/>
    </source>
</evidence>
<reference evidence="7" key="1">
    <citation type="journal article" date="2020" name="Nat. Commun.">
        <title>Genome sequence of the cluster root forming white lupin.</title>
        <authorList>
            <person name="Hufnagel B."/>
            <person name="Marques A."/>
            <person name="Soriano A."/>
            <person name="Marques L."/>
            <person name="Divol F."/>
            <person name="Doumas P."/>
            <person name="Sallet E."/>
            <person name="Mancinotti D."/>
            <person name="Carrere S."/>
            <person name="Marande W."/>
            <person name="Arribat S."/>
            <person name="Keller J."/>
            <person name="Huneau C."/>
            <person name="Blein T."/>
            <person name="Aime D."/>
            <person name="Laguerre M."/>
            <person name="Taylor J."/>
            <person name="Schubert V."/>
            <person name="Nelson M."/>
            <person name="Geu-Flores F."/>
            <person name="Crespi M."/>
            <person name="Gallardo-Guerrero K."/>
            <person name="Delaux P.-M."/>
            <person name="Salse J."/>
            <person name="Berges H."/>
            <person name="Guyot R."/>
            <person name="Gouzy J."/>
            <person name="Peret B."/>
        </authorList>
    </citation>
    <scope>NUCLEOTIDE SEQUENCE [LARGE SCALE GENOMIC DNA]</scope>
    <source>
        <strain evidence="7">cv. Amiga</strain>
    </source>
</reference>
<proteinExistence type="predicted"/>
<keyword evidence="4" id="KW-0472">Membrane</keyword>
<keyword evidence="1" id="KW-0547">Nucleotide-binding</keyword>
<dbReference type="GO" id="GO:0005524">
    <property type="term" value="F:ATP binding"/>
    <property type="evidence" value="ECO:0007669"/>
    <property type="project" value="UniProtKB-KW"/>
</dbReference>
<keyword evidence="2" id="KW-0067">ATP-binding</keyword>
<name>A0A6A4Q1P0_LUPAL</name>
<keyword evidence="6" id="KW-0808">Transferase</keyword>
<gene>
    <name evidence="6" type="ORF">Lalb_Chr09g0331981</name>
</gene>
<dbReference type="PANTHER" id="PTHR48007:SF64">
    <property type="entry name" value="POLLEN RECEPTOR-LIKE KINASE 1"/>
    <property type="match status" value="1"/>
</dbReference>
<organism evidence="6 7">
    <name type="scientific">Lupinus albus</name>
    <name type="common">White lupine</name>
    <name type="synonym">Lupinus termis</name>
    <dbReference type="NCBI Taxonomy" id="3870"/>
    <lineage>
        <taxon>Eukaryota</taxon>
        <taxon>Viridiplantae</taxon>
        <taxon>Streptophyta</taxon>
        <taxon>Embryophyta</taxon>
        <taxon>Tracheophyta</taxon>
        <taxon>Spermatophyta</taxon>
        <taxon>Magnoliopsida</taxon>
        <taxon>eudicotyledons</taxon>
        <taxon>Gunneridae</taxon>
        <taxon>Pentapetalae</taxon>
        <taxon>rosids</taxon>
        <taxon>fabids</taxon>
        <taxon>Fabales</taxon>
        <taxon>Fabaceae</taxon>
        <taxon>Papilionoideae</taxon>
        <taxon>50 kb inversion clade</taxon>
        <taxon>genistoids sensu lato</taxon>
        <taxon>core genistoids</taxon>
        <taxon>Genisteae</taxon>
        <taxon>Lupinus</taxon>
    </lineage>
</organism>
<dbReference type="InterPro" id="IPR001245">
    <property type="entry name" value="Ser-Thr/Tyr_kinase_cat_dom"/>
</dbReference>
<sequence>MFTFCNEGLCGAPLDACATPSHHSKKPSNIRIIVIAVVVFLALICLIGAVIFILCRKRKRKATTSIENPPSGLNKKGVKEGGDESQRSSNSNHSRRGDNNNNMKLCFMKDDRERFDLHELLRASAEILGSGCFSSSYKASLVSGAKVVVKRFKQMNNVGKEEFHEHMRRIGRLNHPNLLPLVAYYYRKEEKLLVSDYVQNASLAVRLHGHQTLGEPSLDWPIRLKIVKGIATGLEYLYKDMPSLIAPHGNLKSSNVLLTQSLEPLLSDYSLVPVTNQDLGQDIMVIYKSPEFLHHGRITKKSDVWCLGILILEIMVGKFSSNFLQKGKGSELSLANWVLSVEPEEWSNEVIDKDMGATRNSDGEMMKLLKVALDCCEGDVDKRLDLKEAVERIQELKERDHDDDFYTSYASEADMRSSRGLSGEINF</sequence>
<keyword evidence="4" id="KW-0812">Transmembrane</keyword>
<feature type="domain" description="Protein kinase" evidence="5">
    <location>
        <begin position="122"/>
        <end position="406"/>
    </location>
</feature>
<dbReference type="Pfam" id="PF07714">
    <property type="entry name" value="PK_Tyr_Ser-Thr"/>
    <property type="match status" value="1"/>
</dbReference>
<evidence type="ECO:0000313" key="6">
    <source>
        <dbReference type="EMBL" id="KAE9607622.1"/>
    </source>
</evidence>
<dbReference type="OrthoDB" id="418615at2759"/>
<protein>
    <submittedName>
        <fullName evidence="6">Putative transferase, protein kinase RLK-Pelle-LRR-III family</fullName>
    </submittedName>
</protein>
<dbReference type="FunFam" id="3.30.200.20:FF:000307">
    <property type="entry name" value="pollen receptor-like kinase 1"/>
    <property type="match status" value="1"/>
</dbReference>
<dbReference type="AlphaFoldDB" id="A0A6A4Q1P0"/>
<dbReference type="EMBL" id="WOCE01000009">
    <property type="protein sequence ID" value="KAE9607622.1"/>
    <property type="molecule type" value="Genomic_DNA"/>
</dbReference>
<accession>A0A6A4Q1P0</accession>
<evidence type="ECO:0000313" key="7">
    <source>
        <dbReference type="Proteomes" id="UP000447434"/>
    </source>
</evidence>
<dbReference type="InterPro" id="IPR000719">
    <property type="entry name" value="Prot_kinase_dom"/>
</dbReference>
<dbReference type="SUPFAM" id="SSF56112">
    <property type="entry name" value="Protein kinase-like (PK-like)"/>
    <property type="match status" value="1"/>
</dbReference>
<dbReference type="PANTHER" id="PTHR48007">
    <property type="entry name" value="LEUCINE-RICH REPEAT RECEPTOR-LIKE PROTEIN KINASE PXC1"/>
    <property type="match status" value="1"/>
</dbReference>
<dbReference type="Gene3D" id="1.10.510.10">
    <property type="entry name" value="Transferase(Phosphotransferase) domain 1"/>
    <property type="match status" value="1"/>
</dbReference>
<dbReference type="Proteomes" id="UP000447434">
    <property type="component" value="Chromosome 9"/>
</dbReference>
<evidence type="ECO:0000256" key="3">
    <source>
        <dbReference type="SAM" id="MobiDB-lite"/>
    </source>
</evidence>